<dbReference type="PROSITE" id="PS50022">
    <property type="entry name" value="FA58C_3"/>
    <property type="match status" value="1"/>
</dbReference>
<dbReference type="Gene3D" id="2.60.120.260">
    <property type="entry name" value="Galactose-binding domain-like"/>
    <property type="match status" value="1"/>
</dbReference>
<dbReference type="InterPro" id="IPR000421">
    <property type="entry name" value="FA58C"/>
</dbReference>
<dbReference type="Proteomes" id="UP000632774">
    <property type="component" value="Unassembled WGS sequence"/>
</dbReference>
<feature type="domain" description="F5/8 type C" evidence="2">
    <location>
        <begin position="542"/>
        <end position="676"/>
    </location>
</feature>
<sequence>MKKRNILSVICGLIACSSLAQNAKSQWVYKDKTGKLTYKTTATGDRIMDFSHAGYMGGGVALPVVQVRRTVKSSGGADDTKQIQNAVNEVAAMPLVNGFRGTVLLGPGVFTCSASITLSASGVVLRGSGTGPNGTIIKMTGSRHTAIVIGVDNTNIALGRTERADDNEEGKPTTITDAYVPAGTNSFTVVDASGFAVGDTLVIRRPVTEAWIHLMGMDDMKRDGKPQTWINKSAKEIIKRKIIAINGNKVTVNISLPDSYNAQYVPGTTVAKSAASRRVTQIGVEDLHIQCPPLETDYGHAPYAGIRVGGDDCWVKNVYCQETMNTTVLAGNRITMERVMIRHTFTNLGASKPADFSLEGSQNLIDRCDVTGGNTYTVWTSSLIAGPNVVLNCTFRGIGSRIQPHQRWATGLLIDNCTVADGGIDFMNRGVAGSGHGWTMGWAVAWNCIAKTYIIQNPPGAANWAIGCIGQRQQTARLFDSTPVLGEGYFDSHGKPVAIQSLYLAQLEERAGIKALRNIGYSGNTLAQFPNKKPRLTPVKTDVDKTLGLNLAFERPVNTSEVRGTTREFGGEKALDGNSKTYWATNDGQTTATLEVDMEGPVDINALKISEAPGSRIEGYKIEAQVQSDWTLLSEGGSIGDNRVVKFPKVTAWKVKLTITKSKDHPAISDFGLYLIK</sequence>
<reference evidence="3 4" key="1">
    <citation type="submission" date="2020-10" db="EMBL/GenBank/DDBJ databases">
        <title>Mucilaginibacter mali sp. nov., isolated from rhizosphere soil of apple orchard.</title>
        <authorList>
            <person name="Lee J.-S."/>
            <person name="Kim H.S."/>
            <person name="Kim J.-S."/>
        </authorList>
    </citation>
    <scope>NUCLEOTIDE SEQUENCE [LARGE SCALE GENOMIC DNA]</scope>
    <source>
        <strain evidence="3 4">KCTC 23157</strain>
    </source>
</reference>
<dbReference type="InterPro" id="IPR011050">
    <property type="entry name" value="Pectin_lyase_fold/virulence"/>
</dbReference>
<dbReference type="Pfam" id="PF00754">
    <property type="entry name" value="F5_F8_type_C"/>
    <property type="match status" value="1"/>
</dbReference>
<dbReference type="Gene3D" id="2.160.20.10">
    <property type="entry name" value="Single-stranded right-handed beta-helix, Pectin lyase-like"/>
    <property type="match status" value="2"/>
</dbReference>
<comment type="caution">
    <text evidence="3">The sequence shown here is derived from an EMBL/GenBank/DDBJ whole genome shotgun (WGS) entry which is preliminary data.</text>
</comment>
<accession>A0ABR9XH28</accession>
<protein>
    <submittedName>
        <fullName evidence="3">Discoidin domain-containing protein</fullName>
    </submittedName>
</protein>
<feature type="signal peptide" evidence="1">
    <location>
        <begin position="1"/>
        <end position="20"/>
    </location>
</feature>
<dbReference type="SUPFAM" id="SSF49785">
    <property type="entry name" value="Galactose-binding domain-like"/>
    <property type="match status" value="1"/>
</dbReference>
<gene>
    <name evidence="3" type="ORF">IRJ18_09380</name>
</gene>
<evidence type="ECO:0000256" key="1">
    <source>
        <dbReference type="SAM" id="SignalP"/>
    </source>
</evidence>
<dbReference type="EMBL" id="JADFFM010000001">
    <property type="protein sequence ID" value="MBE9666571.1"/>
    <property type="molecule type" value="Genomic_DNA"/>
</dbReference>
<evidence type="ECO:0000313" key="3">
    <source>
        <dbReference type="EMBL" id="MBE9666571.1"/>
    </source>
</evidence>
<keyword evidence="4" id="KW-1185">Reference proteome</keyword>
<evidence type="ECO:0000313" key="4">
    <source>
        <dbReference type="Proteomes" id="UP000632774"/>
    </source>
</evidence>
<feature type="chain" id="PRO_5047406643" evidence="1">
    <location>
        <begin position="21"/>
        <end position="677"/>
    </location>
</feature>
<organism evidence="3 4">
    <name type="scientific">Mucilaginibacter boryungensis</name>
    <dbReference type="NCBI Taxonomy" id="768480"/>
    <lineage>
        <taxon>Bacteria</taxon>
        <taxon>Pseudomonadati</taxon>
        <taxon>Bacteroidota</taxon>
        <taxon>Sphingobacteriia</taxon>
        <taxon>Sphingobacteriales</taxon>
        <taxon>Sphingobacteriaceae</taxon>
        <taxon>Mucilaginibacter</taxon>
    </lineage>
</organism>
<keyword evidence="1" id="KW-0732">Signal</keyword>
<proteinExistence type="predicted"/>
<dbReference type="PROSITE" id="PS51257">
    <property type="entry name" value="PROKAR_LIPOPROTEIN"/>
    <property type="match status" value="1"/>
</dbReference>
<dbReference type="InterPro" id="IPR012334">
    <property type="entry name" value="Pectin_lyas_fold"/>
</dbReference>
<evidence type="ECO:0000259" key="2">
    <source>
        <dbReference type="PROSITE" id="PS50022"/>
    </source>
</evidence>
<dbReference type="SUPFAM" id="SSF51126">
    <property type="entry name" value="Pectin lyase-like"/>
    <property type="match status" value="1"/>
</dbReference>
<dbReference type="InterPro" id="IPR008979">
    <property type="entry name" value="Galactose-bd-like_sf"/>
</dbReference>
<name>A0ABR9XH28_9SPHI</name>
<dbReference type="RefSeq" id="WP_194105921.1">
    <property type="nucleotide sequence ID" value="NZ_JADFFM010000001.1"/>
</dbReference>